<dbReference type="Proteomes" id="UP000584642">
    <property type="component" value="Unassembled WGS sequence"/>
</dbReference>
<keyword evidence="3" id="KW-1185">Reference proteome</keyword>
<dbReference type="EMBL" id="JABFDB010000035">
    <property type="protein sequence ID" value="NYZ24135.1"/>
    <property type="molecule type" value="Genomic_DNA"/>
</dbReference>
<sequence>MATAIGAGTLALPHGAAAEPVPGVHRIRCQDPATRQWRVLADHIANPETTERPAAEGGGRIVRGTGPDGQAVTVIMPADRTCMMSAR</sequence>
<evidence type="ECO:0000313" key="2">
    <source>
        <dbReference type="EMBL" id="NYZ24135.1"/>
    </source>
</evidence>
<accession>A0ABX2TIG4</accession>
<evidence type="ECO:0000313" key="3">
    <source>
        <dbReference type="Proteomes" id="UP000584642"/>
    </source>
</evidence>
<evidence type="ECO:0000256" key="1">
    <source>
        <dbReference type="SAM" id="MobiDB-lite"/>
    </source>
</evidence>
<protein>
    <submittedName>
        <fullName evidence="2">Uncharacterized protein</fullName>
    </submittedName>
</protein>
<proteinExistence type="predicted"/>
<feature type="region of interest" description="Disordered" evidence="1">
    <location>
        <begin position="49"/>
        <end position="71"/>
    </location>
</feature>
<name>A0ABX2TIG4_9PROT</name>
<gene>
    <name evidence="2" type="ORF">HND93_30900</name>
</gene>
<reference evidence="2 3" key="1">
    <citation type="submission" date="2020-05" db="EMBL/GenBank/DDBJ databases">
        <title>Azospirillum oleiclasticum sp. nov, a nitrogen-fixing and heavy crude oil-emulsifying bacterium isolated from the crude oil of Yumen Oilfield.</title>
        <authorList>
            <person name="Wu D."/>
            <person name="Cai M."/>
            <person name="Zhang X."/>
        </authorList>
    </citation>
    <scope>NUCLEOTIDE SEQUENCE [LARGE SCALE GENOMIC DNA]</scope>
    <source>
        <strain evidence="2 3">ROY-1-1-2</strain>
    </source>
</reference>
<organism evidence="2 3">
    <name type="scientific">Azospirillum oleiclasticum</name>
    <dbReference type="NCBI Taxonomy" id="2735135"/>
    <lineage>
        <taxon>Bacteria</taxon>
        <taxon>Pseudomonadati</taxon>
        <taxon>Pseudomonadota</taxon>
        <taxon>Alphaproteobacteria</taxon>
        <taxon>Rhodospirillales</taxon>
        <taxon>Azospirillaceae</taxon>
        <taxon>Azospirillum</taxon>
    </lineage>
</organism>
<comment type="caution">
    <text evidence="2">The sequence shown here is derived from an EMBL/GenBank/DDBJ whole genome shotgun (WGS) entry which is preliminary data.</text>
</comment>